<protein>
    <submittedName>
        <fullName evidence="1">Uncharacterized protein</fullName>
    </submittedName>
</protein>
<gene>
    <name evidence="1" type="ORF">AQJ66_14250</name>
</gene>
<dbReference type="Proteomes" id="UP000053024">
    <property type="component" value="Unassembled WGS sequence"/>
</dbReference>
<sequence length="95" mass="9812">MSEAAKRTLRTAVQTAVGLCVLLPAVVDAARIPRALPWAAGALAAAAAVARVMAVPGVQALLPSWLRTDGSATRDAELLSLATGRPASRTERRDP</sequence>
<evidence type="ECO:0000313" key="2">
    <source>
        <dbReference type="Proteomes" id="UP000053024"/>
    </source>
</evidence>
<evidence type="ECO:0000313" key="1">
    <source>
        <dbReference type="EMBL" id="KUN85312.1"/>
    </source>
</evidence>
<accession>A0A101T3T0</accession>
<dbReference type="EMBL" id="LMWX01000020">
    <property type="protein sequence ID" value="KUN85312.1"/>
    <property type="molecule type" value="Genomic_DNA"/>
</dbReference>
<dbReference type="RefSeq" id="WP_061920791.1">
    <property type="nucleotide sequence ID" value="NZ_JBEYBH010000026.1"/>
</dbReference>
<dbReference type="AlphaFoldDB" id="A0A101T3T0"/>
<name>A0A101T3T0_9ACTN</name>
<reference evidence="1 2" key="1">
    <citation type="submission" date="2015-10" db="EMBL/GenBank/DDBJ databases">
        <title>Draft genome sequence of Streptomyces bungoensis DSM 41781, type strain for the species Streptomyces bungoensis.</title>
        <authorList>
            <person name="Ruckert C."/>
            <person name="Winkler A."/>
            <person name="Kalinowski J."/>
            <person name="Kampfer P."/>
            <person name="Glaeser S."/>
        </authorList>
    </citation>
    <scope>NUCLEOTIDE SEQUENCE [LARGE SCALE GENOMIC DNA]</scope>
    <source>
        <strain evidence="1 2">DSM 41781</strain>
    </source>
</reference>
<keyword evidence="2" id="KW-1185">Reference proteome</keyword>
<proteinExistence type="predicted"/>
<organism evidence="1 2">
    <name type="scientific">Streptomyces bungoensis</name>
    <dbReference type="NCBI Taxonomy" id="285568"/>
    <lineage>
        <taxon>Bacteria</taxon>
        <taxon>Bacillati</taxon>
        <taxon>Actinomycetota</taxon>
        <taxon>Actinomycetes</taxon>
        <taxon>Kitasatosporales</taxon>
        <taxon>Streptomycetaceae</taxon>
        <taxon>Streptomyces</taxon>
    </lineage>
</organism>
<comment type="caution">
    <text evidence="1">The sequence shown here is derived from an EMBL/GenBank/DDBJ whole genome shotgun (WGS) entry which is preliminary data.</text>
</comment>
<dbReference type="STRING" id="285568.AQJ66_14250"/>